<name>A0ABR3WSG4_9PEZI</name>
<evidence type="ECO:0008006" key="3">
    <source>
        <dbReference type="Google" id="ProtNLM"/>
    </source>
</evidence>
<reference evidence="1 2" key="1">
    <citation type="journal article" date="2024" name="Commun. Biol.">
        <title>Comparative genomic analysis of thermophilic fungi reveals convergent evolutionary adaptations and gene losses.</title>
        <authorList>
            <person name="Steindorff A.S."/>
            <person name="Aguilar-Pontes M.V."/>
            <person name="Robinson A.J."/>
            <person name="Andreopoulos B."/>
            <person name="LaButti K."/>
            <person name="Kuo A."/>
            <person name="Mondo S."/>
            <person name="Riley R."/>
            <person name="Otillar R."/>
            <person name="Haridas S."/>
            <person name="Lipzen A."/>
            <person name="Grimwood J."/>
            <person name="Schmutz J."/>
            <person name="Clum A."/>
            <person name="Reid I.D."/>
            <person name="Moisan M.C."/>
            <person name="Butler G."/>
            <person name="Nguyen T.T.M."/>
            <person name="Dewar K."/>
            <person name="Conant G."/>
            <person name="Drula E."/>
            <person name="Henrissat B."/>
            <person name="Hansel C."/>
            <person name="Singer S."/>
            <person name="Hutchinson M.I."/>
            <person name="de Vries R.P."/>
            <person name="Natvig D.O."/>
            <person name="Powell A.J."/>
            <person name="Tsang A."/>
            <person name="Grigoriev I.V."/>
        </authorList>
    </citation>
    <scope>NUCLEOTIDE SEQUENCE [LARGE SCALE GENOMIC DNA]</scope>
    <source>
        <strain evidence="1 2">ATCC 24622</strain>
    </source>
</reference>
<proteinExistence type="predicted"/>
<sequence>MLLDTYGFQTVLARRSIMTLGIHTAGWTWRQALWHREACDLNRYWHLNFHCIRWSILTQRRFRYDGATSECRAANNFSLALLRKYELYLSELKAQQLRAENWRSSSHVSSVDRSGDQPPCFWLMSSEFSLIRGAIRRMAERRHPRRVLMV</sequence>
<dbReference type="EMBL" id="JAZHXJ010000260">
    <property type="protein sequence ID" value="KAL1866613.1"/>
    <property type="molecule type" value="Genomic_DNA"/>
</dbReference>
<dbReference type="Proteomes" id="UP001586593">
    <property type="component" value="Unassembled WGS sequence"/>
</dbReference>
<accession>A0ABR3WSG4</accession>
<comment type="caution">
    <text evidence="1">The sequence shown here is derived from an EMBL/GenBank/DDBJ whole genome shotgun (WGS) entry which is preliminary data.</text>
</comment>
<gene>
    <name evidence="1" type="ORF">VTK73DRAFT_4619</name>
</gene>
<evidence type="ECO:0000313" key="1">
    <source>
        <dbReference type="EMBL" id="KAL1866613.1"/>
    </source>
</evidence>
<organism evidence="1 2">
    <name type="scientific">Phialemonium thermophilum</name>
    <dbReference type="NCBI Taxonomy" id="223376"/>
    <lineage>
        <taxon>Eukaryota</taxon>
        <taxon>Fungi</taxon>
        <taxon>Dikarya</taxon>
        <taxon>Ascomycota</taxon>
        <taxon>Pezizomycotina</taxon>
        <taxon>Sordariomycetes</taxon>
        <taxon>Sordariomycetidae</taxon>
        <taxon>Cephalothecales</taxon>
        <taxon>Cephalothecaceae</taxon>
        <taxon>Phialemonium</taxon>
    </lineage>
</organism>
<evidence type="ECO:0000313" key="2">
    <source>
        <dbReference type="Proteomes" id="UP001586593"/>
    </source>
</evidence>
<protein>
    <recommendedName>
        <fullName evidence="3">C-type lectin domain-containing protein</fullName>
    </recommendedName>
</protein>
<keyword evidence="2" id="KW-1185">Reference proteome</keyword>